<comment type="similarity">
    <text evidence="1">Belongs to the folylpolyglutamate synthase family.</text>
</comment>
<evidence type="ECO:0000259" key="7">
    <source>
        <dbReference type="Pfam" id="PF08245"/>
    </source>
</evidence>
<name>A0A377PS58_9HELI</name>
<dbReference type="Gene3D" id="3.40.1190.10">
    <property type="entry name" value="Mur-like, catalytic domain"/>
    <property type="match status" value="1"/>
</dbReference>
<dbReference type="AlphaFoldDB" id="A0A377PS58"/>
<dbReference type="InterPro" id="IPR018109">
    <property type="entry name" value="Folylpolyglutamate_synth_CS"/>
</dbReference>
<dbReference type="Gene3D" id="3.90.190.20">
    <property type="entry name" value="Mur ligase, C-terminal domain"/>
    <property type="match status" value="1"/>
</dbReference>
<evidence type="ECO:0000256" key="5">
    <source>
        <dbReference type="ARBA" id="ARBA00022840"/>
    </source>
</evidence>
<dbReference type="UniPathway" id="UPA00077">
    <property type="reaction ID" value="UER00157"/>
</dbReference>
<evidence type="ECO:0000313" key="9">
    <source>
        <dbReference type="Proteomes" id="UP000255139"/>
    </source>
</evidence>
<keyword evidence="4" id="KW-0547">Nucleotide-binding</keyword>
<keyword evidence="9" id="KW-1185">Reference proteome</keyword>
<dbReference type="GO" id="GO:0008841">
    <property type="term" value="F:dihydrofolate synthase activity"/>
    <property type="evidence" value="ECO:0007669"/>
    <property type="project" value="UniProtKB-EC"/>
</dbReference>
<dbReference type="PROSITE" id="PS01012">
    <property type="entry name" value="FOLYLPOLYGLU_SYNT_2"/>
    <property type="match status" value="1"/>
</dbReference>
<organism evidence="8 9">
    <name type="scientific">Helicobacter muridarum</name>
    <dbReference type="NCBI Taxonomy" id="216"/>
    <lineage>
        <taxon>Bacteria</taxon>
        <taxon>Pseudomonadati</taxon>
        <taxon>Campylobacterota</taxon>
        <taxon>Epsilonproteobacteria</taxon>
        <taxon>Campylobacterales</taxon>
        <taxon>Helicobacteraceae</taxon>
        <taxon>Helicobacter</taxon>
    </lineage>
</organism>
<dbReference type="PANTHER" id="PTHR11136">
    <property type="entry name" value="FOLYLPOLYGLUTAMATE SYNTHASE-RELATED"/>
    <property type="match status" value="1"/>
</dbReference>
<accession>A0A377PS58</accession>
<dbReference type="EC" id="6.3.2.12" evidence="8"/>
<protein>
    <submittedName>
        <fullName evidence="8">Folylpolyglutamate synthase/dihydrofolate synthase</fullName>
        <ecNumber evidence="8">6.3.2.12</ecNumber>
    </submittedName>
</protein>
<dbReference type="PANTHER" id="PTHR11136:SF0">
    <property type="entry name" value="DIHYDROFOLATE SYNTHETASE-RELATED"/>
    <property type="match status" value="1"/>
</dbReference>
<keyword evidence="6" id="KW-0460">Magnesium</keyword>
<dbReference type="SUPFAM" id="SSF53244">
    <property type="entry name" value="MurD-like peptide ligases, peptide-binding domain"/>
    <property type="match status" value="1"/>
</dbReference>
<dbReference type="NCBIfam" id="TIGR01499">
    <property type="entry name" value="folC"/>
    <property type="match status" value="1"/>
</dbReference>
<keyword evidence="5" id="KW-0067">ATP-binding</keyword>
<keyword evidence="3" id="KW-0479">Metal-binding</keyword>
<dbReference type="Proteomes" id="UP000255139">
    <property type="component" value="Unassembled WGS sequence"/>
</dbReference>
<evidence type="ECO:0000313" key="8">
    <source>
        <dbReference type="EMBL" id="STQ85309.1"/>
    </source>
</evidence>
<dbReference type="GO" id="GO:0005524">
    <property type="term" value="F:ATP binding"/>
    <property type="evidence" value="ECO:0007669"/>
    <property type="project" value="UniProtKB-KW"/>
</dbReference>
<dbReference type="InterPro" id="IPR036615">
    <property type="entry name" value="Mur_ligase_C_dom_sf"/>
</dbReference>
<dbReference type="GO" id="GO:0004326">
    <property type="term" value="F:tetrahydrofolylpolyglutamate synthase activity"/>
    <property type="evidence" value="ECO:0007669"/>
    <property type="project" value="InterPro"/>
</dbReference>
<sequence>MLNDFASISHCGKNSLDEIPNIYDYMVLKEQEYTYFEPERAREIFFLLKPHLHLKSFNIHIIGTNGKGSTGRFLAQSLFESGYKILHFTSPHLLDFSERFYIDDHVVDCDKLQKAHLFLQQFDFINRASYFEYATFLAFVLGEDSDFLIMEAGVGGEHDSTSVLDYDVTIFTRIGIDHKDLLGNDLQSIAITKLRAAQGRIFVHFQDNDVLNIFSNLGSVVASGYYANNKLGDISYLRPSDMQHELVRLSSNKNDLPMFLQENLALVSLVVEYININVKKVNLTNSPLKLRARCEIFNPQIMLDVGHNEMAAQAALNEMLRFSNGEKFILIYNSYKGKEVSKILEIFQHYVEKIVIFAVEHQRILPQESIIKDIDRLGIGYEVFSIYEQNLLHFSKCLVESMTSFFNSDKKYLVFGSFSLVESFLLWYQNREGYKVNGSKK</sequence>
<evidence type="ECO:0000256" key="4">
    <source>
        <dbReference type="ARBA" id="ARBA00022741"/>
    </source>
</evidence>
<dbReference type="GO" id="GO:0046872">
    <property type="term" value="F:metal ion binding"/>
    <property type="evidence" value="ECO:0007669"/>
    <property type="project" value="UniProtKB-KW"/>
</dbReference>
<dbReference type="GO" id="GO:0005737">
    <property type="term" value="C:cytoplasm"/>
    <property type="evidence" value="ECO:0007669"/>
    <property type="project" value="TreeGrafter"/>
</dbReference>
<feature type="domain" description="Mur ligase central" evidence="7">
    <location>
        <begin position="63"/>
        <end position="195"/>
    </location>
</feature>
<dbReference type="RefSeq" id="WP_233708854.1">
    <property type="nucleotide sequence ID" value="NZ_FZML01000017.1"/>
</dbReference>
<evidence type="ECO:0000256" key="3">
    <source>
        <dbReference type="ARBA" id="ARBA00022723"/>
    </source>
</evidence>
<proteinExistence type="inferred from homology"/>
<dbReference type="InterPro" id="IPR013221">
    <property type="entry name" value="Mur_ligase_cen"/>
</dbReference>
<dbReference type="SUPFAM" id="SSF53623">
    <property type="entry name" value="MurD-like peptide ligases, catalytic domain"/>
    <property type="match status" value="1"/>
</dbReference>
<dbReference type="GO" id="GO:0046654">
    <property type="term" value="P:tetrahydrofolate biosynthetic process"/>
    <property type="evidence" value="ECO:0007669"/>
    <property type="project" value="UniProtKB-UniPathway"/>
</dbReference>
<evidence type="ECO:0000256" key="2">
    <source>
        <dbReference type="ARBA" id="ARBA00022598"/>
    </source>
</evidence>
<reference evidence="8 9" key="1">
    <citation type="submission" date="2018-06" db="EMBL/GenBank/DDBJ databases">
        <authorList>
            <consortium name="Pathogen Informatics"/>
            <person name="Doyle S."/>
        </authorList>
    </citation>
    <scope>NUCLEOTIDE SEQUENCE [LARGE SCALE GENOMIC DNA]</scope>
    <source>
        <strain evidence="8 9">NCTC12714</strain>
    </source>
</reference>
<dbReference type="InterPro" id="IPR036565">
    <property type="entry name" value="Mur-like_cat_sf"/>
</dbReference>
<keyword evidence="2 8" id="KW-0436">Ligase</keyword>
<evidence type="ECO:0000256" key="1">
    <source>
        <dbReference type="ARBA" id="ARBA00008276"/>
    </source>
</evidence>
<dbReference type="Pfam" id="PF08245">
    <property type="entry name" value="Mur_ligase_M"/>
    <property type="match status" value="1"/>
</dbReference>
<evidence type="ECO:0000256" key="6">
    <source>
        <dbReference type="ARBA" id="ARBA00022842"/>
    </source>
</evidence>
<dbReference type="InterPro" id="IPR001645">
    <property type="entry name" value="Folylpolyglutamate_synth"/>
</dbReference>
<dbReference type="EMBL" id="UGJE01000002">
    <property type="protein sequence ID" value="STQ85309.1"/>
    <property type="molecule type" value="Genomic_DNA"/>
</dbReference>
<gene>
    <name evidence="8" type="primary">folC</name>
    <name evidence="8" type="ORF">NCTC12714_00084</name>
</gene>